<gene>
    <name evidence="2" type="ORF">LTR36_010345</name>
</gene>
<feature type="region of interest" description="Disordered" evidence="1">
    <location>
        <begin position="260"/>
        <end position="315"/>
    </location>
</feature>
<name>A0AAV9J4D5_9PEZI</name>
<evidence type="ECO:0000313" key="3">
    <source>
        <dbReference type="Proteomes" id="UP001324427"/>
    </source>
</evidence>
<organism evidence="2 3">
    <name type="scientific">Oleoguttula mirabilis</name>
    <dbReference type="NCBI Taxonomy" id="1507867"/>
    <lineage>
        <taxon>Eukaryota</taxon>
        <taxon>Fungi</taxon>
        <taxon>Dikarya</taxon>
        <taxon>Ascomycota</taxon>
        <taxon>Pezizomycotina</taxon>
        <taxon>Dothideomycetes</taxon>
        <taxon>Dothideomycetidae</taxon>
        <taxon>Mycosphaerellales</taxon>
        <taxon>Teratosphaeriaceae</taxon>
        <taxon>Oleoguttula</taxon>
    </lineage>
</organism>
<protein>
    <submittedName>
        <fullName evidence="2">Uncharacterized protein</fullName>
    </submittedName>
</protein>
<dbReference type="EMBL" id="JAVFHQ010000082">
    <property type="protein sequence ID" value="KAK4539811.1"/>
    <property type="molecule type" value="Genomic_DNA"/>
</dbReference>
<keyword evidence="3" id="KW-1185">Reference proteome</keyword>
<proteinExistence type="predicted"/>
<reference evidence="2 3" key="1">
    <citation type="submission" date="2021-11" db="EMBL/GenBank/DDBJ databases">
        <title>Black yeast isolated from Biological Soil Crust.</title>
        <authorList>
            <person name="Kurbessoian T."/>
        </authorList>
    </citation>
    <scope>NUCLEOTIDE SEQUENCE [LARGE SCALE GENOMIC DNA]</scope>
    <source>
        <strain evidence="2 3">CCFEE 5522</strain>
    </source>
</reference>
<dbReference type="AlphaFoldDB" id="A0AAV9J4D5"/>
<dbReference type="Proteomes" id="UP001324427">
    <property type="component" value="Unassembled WGS sequence"/>
</dbReference>
<accession>A0AAV9J4D5</accession>
<feature type="compositionally biased region" description="Acidic residues" evidence="1">
    <location>
        <begin position="272"/>
        <end position="283"/>
    </location>
</feature>
<comment type="caution">
    <text evidence="2">The sequence shown here is derived from an EMBL/GenBank/DDBJ whole genome shotgun (WGS) entry which is preliminary data.</text>
</comment>
<evidence type="ECO:0000256" key="1">
    <source>
        <dbReference type="SAM" id="MobiDB-lite"/>
    </source>
</evidence>
<evidence type="ECO:0000313" key="2">
    <source>
        <dbReference type="EMBL" id="KAK4539811.1"/>
    </source>
</evidence>
<sequence length="315" mass="35635">MATTDLKSYDGGHVYVLDVNPRLEDDSDFDISSVHDQKNRIVEKLFRKHFDYEIHNVTFPPRSKPEAVLKYFEDELDGKDKNELIIIYFHGGGGENGEDYCWRFSHTPKREIDAYELIQTIIAQRVDCLLLLDCYIPDRFHDKWKPSRGNVEIIATGQAAQHSDGKLYGNDPGNFTTCLVSMLDTFVNHIDTEYKGHHAPKSIPNLLAMKPMRTKMSANPRRIWINKTKKTKKGNATVVERLVILPDKIRETGKVQFFSKQIQGPGTPGLLEEVEGGDGESHEDEGVGGMVEEGKNGDNGLFMTPEPEADDDLLK</sequence>